<feature type="region of interest" description="Disordered" evidence="2">
    <location>
        <begin position="304"/>
        <end position="331"/>
    </location>
</feature>
<feature type="region of interest" description="Disordered" evidence="2">
    <location>
        <begin position="71"/>
        <end position="154"/>
    </location>
</feature>
<evidence type="ECO:0000313" key="3">
    <source>
        <dbReference type="EMBL" id="KAK2190095.1"/>
    </source>
</evidence>
<feature type="compositionally biased region" description="Low complexity" evidence="2">
    <location>
        <begin position="566"/>
        <end position="582"/>
    </location>
</feature>
<name>A0AAD9P8M3_RIDPI</name>
<feature type="compositionally biased region" description="Basic and acidic residues" evidence="2">
    <location>
        <begin position="80"/>
        <end position="90"/>
    </location>
</feature>
<feature type="region of interest" description="Disordered" evidence="2">
    <location>
        <begin position="500"/>
        <end position="582"/>
    </location>
</feature>
<dbReference type="EMBL" id="JAODUO010000088">
    <property type="protein sequence ID" value="KAK2190095.1"/>
    <property type="molecule type" value="Genomic_DNA"/>
</dbReference>
<dbReference type="AlphaFoldDB" id="A0AAD9P8M3"/>
<accession>A0AAD9P8M3</accession>
<proteinExistence type="predicted"/>
<organism evidence="3 4">
    <name type="scientific">Ridgeia piscesae</name>
    <name type="common">Tubeworm</name>
    <dbReference type="NCBI Taxonomy" id="27915"/>
    <lineage>
        <taxon>Eukaryota</taxon>
        <taxon>Metazoa</taxon>
        <taxon>Spiralia</taxon>
        <taxon>Lophotrochozoa</taxon>
        <taxon>Annelida</taxon>
        <taxon>Polychaeta</taxon>
        <taxon>Sedentaria</taxon>
        <taxon>Canalipalpata</taxon>
        <taxon>Sabellida</taxon>
        <taxon>Siboglinidae</taxon>
        <taxon>Ridgeia</taxon>
    </lineage>
</organism>
<evidence type="ECO:0000256" key="1">
    <source>
        <dbReference type="SAM" id="Coils"/>
    </source>
</evidence>
<keyword evidence="4" id="KW-1185">Reference proteome</keyword>
<protein>
    <submittedName>
        <fullName evidence="3">Uncharacterized protein</fullName>
    </submittedName>
</protein>
<evidence type="ECO:0000313" key="4">
    <source>
        <dbReference type="Proteomes" id="UP001209878"/>
    </source>
</evidence>
<dbReference type="Proteomes" id="UP001209878">
    <property type="component" value="Unassembled WGS sequence"/>
</dbReference>
<evidence type="ECO:0000256" key="2">
    <source>
        <dbReference type="SAM" id="MobiDB-lite"/>
    </source>
</evidence>
<reference evidence="3" key="1">
    <citation type="journal article" date="2023" name="Mol. Biol. Evol.">
        <title>Third-Generation Sequencing Reveals the Adaptive Role of the Epigenome in Three Deep-Sea Polychaetes.</title>
        <authorList>
            <person name="Perez M."/>
            <person name="Aroh O."/>
            <person name="Sun Y."/>
            <person name="Lan Y."/>
            <person name="Juniper S.K."/>
            <person name="Young C.R."/>
            <person name="Angers B."/>
            <person name="Qian P.Y."/>
        </authorList>
    </citation>
    <scope>NUCLEOTIDE SEQUENCE</scope>
    <source>
        <strain evidence="3">R07B-5</strain>
    </source>
</reference>
<feature type="compositionally biased region" description="Polar residues" evidence="2">
    <location>
        <begin position="91"/>
        <end position="109"/>
    </location>
</feature>
<gene>
    <name evidence="3" type="ORF">NP493_88g02040</name>
</gene>
<keyword evidence="1" id="KW-0175">Coiled coil</keyword>
<sequence>MASDWGPGVSVSPVENLTTDTLSNFVVEVNGDTSFLHIDGSTLPSTLSLDNVASIEQTVIVVDNLCQTQSGLVGANGGSEKTDVEAKDSPQEQTSGCSSPGSENLVSLTRKSERERRGKRAYSPTPVSTQKGGRRKRQVGNGRKEGPATSSLLGDKGPGGKPFCCDLCKSPYICNPTRRGSCHGKKPKSSPNPRYRIHPNTGRVLTLCNACGLCLGRVRAPKVTKPPALSGVEKQSYLQEAARFGASLAEELGDPEAKKLYCPKVKNKPCGCVQNFITGDDSDDTLKVRGHELLQIHKEAKQLSQEKWQNEDDQSTPGGSTKKKSRAVGLGNGKRKSKAFEDFVLSKRAYLKEEVGLCEYAIQTLLIYSNNFLHKRLKTQDSRFRAPRSKGKAALGQLVPIADLPRMRCCMDNCVMMALTHGRLLEQWRERAKMGQAEARRVTAEMLTPSGGARSNCYNFITCVTGCSQSTISKVNEQMRQTGGDREPPEHGLKKYWRKLASSKVAPPATKDDTTASEAATMDEVGPDSPCSLELDDHTTDDSQQLQLQQQELEKVDNNSEDSLSTAATSTTTQAATTTTTTTTTTISAMELESQREQLLALQKQIMKQQLQLQAQQQLLEQQLMQQLLQQQQLQQQQQQQQQQPLSRVTVDKMQVAASAHVILGDPNTSLASMNPTTLSLLIPSCGRAPVQTLPSVETIGRKLLPSTEGLSPRSLRYIAGQKLTTSSDVTSDHDVRGTITQQQMIPITVDSWHHQFLSQTPGQSKQYSIGGMSSWQPVSDTESRLFPDQTRYANVLSEIVDVTQAQPDIPVLHIDDNSPRTHSSDMPQVTTQEAVHEVLMPSSMLLPSDMQKFHHLQDMLLQKDSAVRLVDANHDISNWLTKNKPSDKTITDSNSSSTLPTSNSIVMNVLHSQALVQHIMETSQDTANDTAGVTTHLTVDAVTGGSVINSNTGQFQDRCANL</sequence>
<comment type="caution">
    <text evidence="3">The sequence shown here is derived from an EMBL/GenBank/DDBJ whole genome shotgun (WGS) entry which is preliminary data.</text>
</comment>
<feature type="coiled-coil region" evidence="1">
    <location>
        <begin position="589"/>
        <end position="644"/>
    </location>
</feature>